<dbReference type="Pfam" id="PF01804">
    <property type="entry name" value="Penicil_amidase"/>
    <property type="match status" value="1"/>
</dbReference>
<feature type="compositionally biased region" description="Polar residues" evidence="6">
    <location>
        <begin position="728"/>
        <end position="745"/>
    </location>
</feature>
<dbReference type="Gene3D" id="2.30.120.10">
    <property type="match status" value="1"/>
</dbReference>
<dbReference type="InterPro" id="IPR002692">
    <property type="entry name" value="S45"/>
</dbReference>
<evidence type="ECO:0000256" key="2">
    <source>
        <dbReference type="ARBA" id="ARBA00022801"/>
    </source>
</evidence>
<feature type="binding site" evidence="5">
    <location>
        <position position="338"/>
    </location>
    <ligand>
        <name>Ca(2+)</name>
        <dbReference type="ChEBI" id="CHEBI:29108"/>
    </ligand>
</feature>
<evidence type="ECO:0000256" key="6">
    <source>
        <dbReference type="SAM" id="MobiDB-lite"/>
    </source>
</evidence>
<dbReference type="PANTHER" id="PTHR34218">
    <property type="entry name" value="PEPTIDASE S45 PENICILLIN AMIDASE"/>
    <property type="match status" value="1"/>
</dbReference>
<protein>
    <recommendedName>
        <fullName evidence="9">Penicillin acylase family protein</fullName>
    </recommendedName>
</protein>
<accession>A0A1U7HI85</accession>
<comment type="cofactor">
    <cofactor evidence="5">
        <name>Ca(2+)</name>
        <dbReference type="ChEBI" id="CHEBI:29108"/>
    </cofactor>
    <text evidence="5">Binds 1 Ca(2+) ion per dimer.</text>
</comment>
<reference evidence="7 8" key="1">
    <citation type="submission" date="2016-11" db="EMBL/GenBank/DDBJ databases">
        <title>Draft Genome Sequences of Nine Cyanobacterial Strains from Diverse Habitats.</title>
        <authorList>
            <person name="Zhu T."/>
            <person name="Hou S."/>
            <person name="Lu X."/>
            <person name="Hess W.R."/>
        </authorList>
    </citation>
    <scope>NUCLEOTIDE SEQUENCE [LARGE SCALE GENOMIC DNA]</scope>
    <source>
        <strain evidence="7 8">NIES-593</strain>
    </source>
</reference>
<evidence type="ECO:0000256" key="4">
    <source>
        <dbReference type="PIRSR" id="PIRSR001227-1"/>
    </source>
</evidence>
<dbReference type="InterPro" id="IPR023343">
    <property type="entry name" value="Penicillin_amidase_dom1"/>
</dbReference>
<dbReference type="PANTHER" id="PTHR34218:SF4">
    <property type="entry name" value="ACYL-HOMOSERINE LACTONE ACYLASE QUIP"/>
    <property type="match status" value="1"/>
</dbReference>
<keyword evidence="5" id="KW-0106">Calcium</keyword>
<comment type="similarity">
    <text evidence="1">Belongs to the peptidase S45 family.</text>
</comment>
<feature type="binding site" evidence="5">
    <location>
        <position position="341"/>
    </location>
    <ligand>
        <name>Ca(2+)</name>
        <dbReference type="ChEBI" id="CHEBI:29108"/>
    </ligand>
</feature>
<dbReference type="InterPro" id="IPR043146">
    <property type="entry name" value="Penicillin_amidase_N_B-knob"/>
</dbReference>
<dbReference type="InterPro" id="IPR029055">
    <property type="entry name" value="Ntn_hydrolases_N"/>
</dbReference>
<dbReference type="PIRSF" id="PIRSF001227">
    <property type="entry name" value="Pen_acylase"/>
    <property type="match status" value="1"/>
</dbReference>
<keyword evidence="2" id="KW-0378">Hydrolase</keyword>
<dbReference type="Gene3D" id="1.10.1400.10">
    <property type="match status" value="1"/>
</dbReference>
<dbReference type="InterPro" id="IPR043147">
    <property type="entry name" value="Penicillin_amidase_A-knob"/>
</dbReference>
<evidence type="ECO:0000313" key="7">
    <source>
        <dbReference type="EMBL" id="OKH23306.1"/>
    </source>
</evidence>
<dbReference type="CDD" id="cd03747">
    <property type="entry name" value="Ntn_PGA_like"/>
    <property type="match status" value="1"/>
</dbReference>
<sequence>MAASEANSDSLTGQSGEDPLVGILERLDARLSSEAEISELPELQNPVAIERDASGIPHIKALNLKDAAFAQGYVHAQDRLFQIDLARRFASGRLSEVFGADTLNSDRFYRTLGLSQLAATAYQNLAPEAKAAIDAYSAGVNAYLATNPDLPPEFQALGYQPEPWQPTDTLVIAQEQNRIGVTDGEELDRARLLERGLSRDRIEKLINPYPEDAPTILQPEDIQPSTASIGQRELQGAIAKLPQENSLKMEMMEEVETLFSNPIEASNNWVISGSRTTTGKPFLANDPHLPLQEPSLWYQSHLETPEDEVIGVSFPGIPGILIGRNQDIAWGVTNTQVDGEDYYLLDETENGSGYVYRGEVRPYQIREETIQVRGAEPVSLPVQETVYGPVVSDLVGINQPIALQSIALQPVDGTVESALGIIQAQNWQEFREALDFDDAASAQSQNFVYADVDGNIGYIAAAKFPIRQPDHSGLYPVPGTGEFDWRGFIPFEEAPQVYNPESGFIVTANNKLTPANYPYEINGNFAVPYRAERIRELILSKDKLSLEDMQAIQLDQVSLLYRDFRPILERLEPISEAGQTWRDRLLAWDGDTQPDSVEASVFEAWYTELTRLPAAEVGQEYFDRPIFLSQAIQAGDPVLDRPGSEPGLFDEAARALEDAIERLGEPIRAWGDIHRASFVPSNPAQTSPNLQVSYGGDRYTVNIGPYNASDFSMEAGPSYRQIVDLSNPENSLYVNPPGQSSNPDSENFDDQLPLWQRGDYLPMTTEDYPLVELAVLLPEQSG</sequence>
<organism evidence="7 8">
    <name type="scientific">Hydrococcus rivularis NIES-593</name>
    <dbReference type="NCBI Taxonomy" id="1921803"/>
    <lineage>
        <taxon>Bacteria</taxon>
        <taxon>Bacillati</taxon>
        <taxon>Cyanobacteriota</taxon>
        <taxon>Cyanophyceae</taxon>
        <taxon>Pleurocapsales</taxon>
        <taxon>Hydrococcaceae</taxon>
        <taxon>Hydrococcus</taxon>
    </lineage>
</organism>
<dbReference type="Proteomes" id="UP000186868">
    <property type="component" value="Unassembled WGS sequence"/>
</dbReference>
<dbReference type="GO" id="GO:0017000">
    <property type="term" value="P:antibiotic biosynthetic process"/>
    <property type="evidence" value="ECO:0007669"/>
    <property type="project" value="InterPro"/>
</dbReference>
<evidence type="ECO:0000313" key="8">
    <source>
        <dbReference type="Proteomes" id="UP000186868"/>
    </source>
</evidence>
<feature type="active site" description="Nucleophile" evidence="4">
    <location>
        <position position="266"/>
    </location>
</feature>
<dbReference type="AlphaFoldDB" id="A0A1U7HI85"/>
<comment type="caution">
    <text evidence="7">The sequence shown here is derived from an EMBL/GenBank/DDBJ whole genome shotgun (WGS) entry which is preliminary data.</text>
</comment>
<feature type="region of interest" description="Disordered" evidence="6">
    <location>
        <begin position="728"/>
        <end position="750"/>
    </location>
</feature>
<gene>
    <name evidence="7" type="ORF">NIES593_10420</name>
</gene>
<dbReference type="STRING" id="1921803.NIES593_10420"/>
<proteinExistence type="inferred from homology"/>
<evidence type="ECO:0000256" key="5">
    <source>
        <dbReference type="PIRSR" id="PIRSR001227-2"/>
    </source>
</evidence>
<name>A0A1U7HI85_9CYAN</name>
<dbReference type="Gene3D" id="1.10.439.10">
    <property type="entry name" value="Penicillin Amidohydrolase, domain 1"/>
    <property type="match status" value="1"/>
</dbReference>
<feature type="binding site" evidence="5">
    <location>
        <position position="186"/>
    </location>
    <ligand>
        <name>Ca(2+)</name>
        <dbReference type="ChEBI" id="CHEBI:29108"/>
    </ligand>
</feature>
<evidence type="ECO:0000256" key="3">
    <source>
        <dbReference type="ARBA" id="ARBA00023145"/>
    </source>
</evidence>
<keyword evidence="8" id="KW-1185">Reference proteome</keyword>
<dbReference type="GO" id="GO:0046872">
    <property type="term" value="F:metal ion binding"/>
    <property type="evidence" value="ECO:0007669"/>
    <property type="project" value="UniProtKB-KW"/>
</dbReference>
<dbReference type="InterPro" id="IPR014395">
    <property type="entry name" value="Pen/GL7ACA/AHL_acylase"/>
</dbReference>
<dbReference type="GO" id="GO:0016811">
    <property type="term" value="F:hydrolase activity, acting on carbon-nitrogen (but not peptide) bonds, in linear amides"/>
    <property type="evidence" value="ECO:0007669"/>
    <property type="project" value="InterPro"/>
</dbReference>
<dbReference type="SUPFAM" id="SSF56235">
    <property type="entry name" value="N-terminal nucleophile aminohydrolases (Ntn hydrolases)"/>
    <property type="match status" value="1"/>
</dbReference>
<dbReference type="Gene3D" id="3.60.20.10">
    <property type="entry name" value="Glutamine Phosphoribosylpyrophosphate, subunit 1, domain 1"/>
    <property type="match status" value="1"/>
</dbReference>
<keyword evidence="3" id="KW-0865">Zymogen</keyword>
<keyword evidence="5" id="KW-0479">Metal-binding</keyword>
<evidence type="ECO:0008006" key="9">
    <source>
        <dbReference type="Google" id="ProtNLM"/>
    </source>
</evidence>
<dbReference type="EMBL" id="MRCB01000010">
    <property type="protein sequence ID" value="OKH23306.1"/>
    <property type="molecule type" value="Genomic_DNA"/>
</dbReference>
<evidence type="ECO:0000256" key="1">
    <source>
        <dbReference type="ARBA" id="ARBA00006586"/>
    </source>
</evidence>